<dbReference type="InterPro" id="IPR006379">
    <property type="entry name" value="HAD-SF_hydro_IIB"/>
</dbReference>
<dbReference type="InterPro" id="IPR000150">
    <property type="entry name" value="Cof"/>
</dbReference>
<name>A0ABY6Z787_9BACL</name>
<protein>
    <submittedName>
        <fullName evidence="1">Cof-type HAD-IIB family hydrolase</fullName>
    </submittedName>
</protein>
<dbReference type="Proteomes" id="UP001164803">
    <property type="component" value="Chromosome"/>
</dbReference>
<dbReference type="SFLD" id="SFLDG01140">
    <property type="entry name" value="C2.B:_Phosphomannomutase_and_P"/>
    <property type="match status" value="1"/>
</dbReference>
<dbReference type="SUPFAM" id="SSF56784">
    <property type="entry name" value="HAD-like"/>
    <property type="match status" value="1"/>
</dbReference>
<dbReference type="GO" id="GO:0016787">
    <property type="term" value="F:hydrolase activity"/>
    <property type="evidence" value="ECO:0007669"/>
    <property type="project" value="UniProtKB-KW"/>
</dbReference>
<dbReference type="Pfam" id="PF08282">
    <property type="entry name" value="Hydrolase_3"/>
    <property type="match status" value="1"/>
</dbReference>
<dbReference type="NCBIfam" id="TIGR01484">
    <property type="entry name" value="HAD-SF-IIB"/>
    <property type="match status" value="1"/>
</dbReference>
<evidence type="ECO:0000313" key="2">
    <source>
        <dbReference type="Proteomes" id="UP001164803"/>
    </source>
</evidence>
<organism evidence="1 2">
    <name type="scientific">Alicyclobacillus dauci</name>
    <dbReference type="NCBI Taxonomy" id="1475485"/>
    <lineage>
        <taxon>Bacteria</taxon>
        <taxon>Bacillati</taxon>
        <taxon>Bacillota</taxon>
        <taxon>Bacilli</taxon>
        <taxon>Bacillales</taxon>
        <taxon>Alicyclobacillaceae</taxon>
        <taxon>Alicyclobacillus</taxon>
    </lineage>
</organism>
<dbReference type="SFLD" id="SFLDS00003">
    <property type="entry name" value="Haloacid_Dehalogenase"/>
    <property type="match status" value="1"/>
</dbReference>
<dbReference type="CDD" id="cd07517">
    <property type="entry name" value="HAD_HPP"/>
    <property type="match status" value="1"/>
</dbReference>
<gene>
    <name evidence="1" type="ORF">NZD86_07890</name>
</gene>
<sequence>MSYKAVFFDIDGTLINEEKQIPNTTREAVERLKGNGVDVFIATGRAPSQFRFVADEFGIDSFVTCNGGYAEYRGKPVFGNPIPRHTLQLLSEQAHESGHALVFAGSDACYATVDQHPFVTEAFDYLKIVKKPEFSPDVWKETDIYQVYLYCEEPKEQPYIERFPNLNFIRAHKLYLDLFPKDVSKAGGIEAMLHHLKLTPEQVVAFGDGMNDVQMLSYVGMGIAMGNARDEVKSYAKFITKDVNNGGILYGLEKIGLLSS</sequence>
<dbReference type="Gene3D" id="3.30.1240.10">
    <property type="match status" value="1"/>
</dbReference>
<proteinExistence type="predicted"/>
<dbReference type="EMBL" id="CP104064">
    <property type="protein sequence ID" value="WAH38388.1"/>
    <property type="molecule type" value="Genomic_DNA"/>
</dbReference>
<dbReference type="InterPro" id="IPR023214">
    <property type="entry name" value="HAD_sf"/>
</dbReference>
<keyword evidence="1" id="KW-0378">Hydrolase</keyword>
<dbReference type="PANTHER" id="PTHR10000:SF25">
    <property type="entry name" value="PHOSPHATASE YKRA-RELATED"/>
    <property type="match status" value="1"/>
</dbReference>
<dbReference type="PROSITE" id="PS01229">
    <property type="entry name" value="COF_2"/>
    <property type="match status" value="1"/>
</dbReference>
<dbReference type="PANTHER" id="PTHR10000">
    <property type="entry name" value="PHOSPHOSERINE PHOSPHATASE"/>
    <property type="match status" value="1"/>
</dbReference>
<dbReference type="SFLD" id="SFLDG01144">
    <property type="entry name" value="C2.B.4:_PGP_Like"/>
    <property type="match status" value="1"/>
</dbReference>
<evidence type="ECO:0000313" key="1">
    <source>
        <dbReference type="EMBL" id="WAH38388.1"/>
    </source>
</evidence>
<reference evidence="1" key="1">
    <citation type="submission" date="2022-08" db="EMBL/GenBank/DDBJ databases">
        <title>Alicyclobacillus dauci DSM2870, complete genome.</title>
        <authorList>
            <person name="Wang Q."/>
            <person name="Cai R."/>
            <person name="Wang Z."/>
        </authorList>
    </citation>
    <scope>NUCLEOTIDE SEQUENCE</scope>
    <source>
        <strain evidence="1">DSM 28700</strain>
    </source>
</reference>
<dbReference type="RefSeq" id="WP_268045954.1">
    <property type="nucleotide sequence ID" value="NZ_CP104064.1"/>
</dbReference>
<keyword evidence="2" id="KW-1185">Reference proteome</keyword>
<dbReference type="InterPro" id="IPR036412">
    <property type="entry name" value="HAD-like_sf"/>
</dbReference>
<dbReference type="Gene3D" id="3.40.50.1000">
    <property type="entry name" value="HAD superfamily/HAD-like"/>
    <property type="match status" value="1"/>
</dbReference>
<dbReference type="NCBIfam" id="TIGR00099">
    <property type="entry name" value="Cof-subfamily"/>
    <property type="match status" value="1"/>
</dbReference>
<accession>A0ABY6Z787</accession>